<feature type="region of interest" description="Disordered" evidence="1">
    <location>
        <begin position="1"/>
        <end position="41"/>
    </location>
</feature>
<sequence>MAKMKTSTSAGSKQRSAKDASFAPVSNAETTNNSKCSSSFPSATKGIVYVFNEAKAGGESVKETGTAPSYTTTNRKTAQHVLVQSKLRSCNTVRSIVVP</sequence>
<proteinExistence type="predicted"/>
<reference evidence="3" key="1">
    <citation type="submission" date="2011-12" db="EMBL/GenBank/DDBJ databases">
        <authorList>
            <consortium name="The Broad Institute Genome Sequencing Platform"/>
            <person name="Russ C."/>
            <person name="Tyler B."/>
            <person name="Panabieres F."/>
            <person name="Shan W."/>
            <person name="Tripathy S."/>
            <person name="Grunwald N."/>
            <person name="Machado M."/>
            <person name="Young S.K."/>
            <person name="Zeng Q."/>
            <person name="Gargeya S."/>
            <person name="Fitzgerald M."/>
            <person name="Haas B."/>
            <person name="Abouelleil A."/>
            <person name="Alvarado L."/>
            <person name="Arachchi H.M."/>
            <person name="Berlin A."/>
            <person name="Chapman S.B."/>
            <person name="Gearin G."/>
            <person name="Goldberg J."/>
            <person name="Griggs A."/>
            <person name="Gujja S."/>
            <person name="Hansen M."/>
            <person name="Heiman D."/>
            <person name="Howarth C."/>
            <person name="Larimer J."/>
            <person name="Lui A."/>
            <person name="MacDonald P.J.P."/>
            <person name="McCowen C."/>
            <person name="Montmayeur A."/>
            <person name="Murphy C."/>
            <person name="Neiman D."/>
            <person name="Pearson M."/>
            <person name="Priest M."/>
            <person name="Roberts A."/>
            <person name="Saif S."/>
            <person name="Shea T."/>
            <person name="Sisk P."/>
            <person name="Stolte C."/>
            <person name="Sykes S."/>
            <person name="Wortman J."/>
            <person name="Nusbaum C."/>
            <person name="Birren B."/>
        </authorList>
    </citation>
    <scope>NUCLEOTIDE SEQUENCE [LARGE SCALE GENOMIC DNA]</scope>
    <source>
        <strain evidence="3">INRA-310</strain>
    </source>
</reference>
<name>W2PAJ3_PHYN3</name>
<dbReference type="GeneID" id="20193626"/>
<dbReference type="AlphaFoldDB" id="W2PAJ3"/>
<evidence type="ECO:0000313" key="3">
    <source>
        <dbReference type="Proteomes" id="UP000018817"/>
    </source>
</evidence>
<feature type="compositionally biased region" description="Polar residues" evidence="1">
    <location>
        <begin position="27"/>
        <end position="41"/>
    </location>
</feature>
<dbReference type="Proteomes" id="UP000018817">
    <property type="component" value="Unassembled WGS sequence"/>
</dbReference>
<protein>
    <submittedName>
        <fullName evidence="2">Uncharacterized protein</fullName>
    </submittedName>
</protein>
<evidence type="ECO:0000256" key="1">
    <source>
        <dbReference type="SAM" id="MobiDB-lite"/>
    </source>
</evidence>
<organism evidence="2 3">
    <name type="scientific">Phytophthora nicotianae (strain INRA-310)</name>
    <name type="common">Phytophthora parasitica</name>
    <dbReference type="NCBI Taxonomy" id="761204"/>
    <lineage>
        <taxon>Eukaryota</taxon>
        <taxon>Sar</taxon>
        <taxon>Stramenopiles</taxon>
        <taxon>Oomycota</taxon>
        <taxon>Peronosporomycetes</taxon>
        <taxon>Peronosporales</taxon>
        <taxon>Peronosporaceae</taxon>
        <taxon>Phytophthora</taxon>
    </lineage>
</organism>
<gene>
    <name evidence="2" type="ORF">PPTG_25027</name>
</gene>
<accession>W2PAJ3</accession>
<reference evidence="2 3" key="2">
    <citation type="submission" date="2013-11" db="EMBL/GenBank/DDBJ databases">
        <title>The Genome Sequence of Phytophthora parasitica INRA-310.</title>
        <authorList>
            <consortium name="The Broad Institute Genomics Platform"/>
            <person name="Russ C."/>
            <person name="Tyler B."/>
            <person name="Panabieres F."/>
            <person name="Shan W."/>
            <person name="Tripathy S."/>
            <person name="Grunwald N."/>
            <person name="Machado M."/>
            <person name="Johnson C.S."/>
            <person name="Arredondo F."/>
            <person name="Hong C."/>
            <person name="Coffey M."/>
            <person name="Young S.K."/>
            <person name="Zeng Q."/>
            <person name="Gargeya S."/>
            <person name="Fitzgerald M."/>
            <person name="Abouelleil A."/>
            <person name="Alvarado L."/>
            <person name="Chapman S.B."/>
            <person name="Gainer-Dewar J."/>
            <person name="Goldberg J."/>
            <person name="Griggs A."/>
            <person name="Gujja S."/>
            <person name="Hansen M."/>
            <person name="Howarth C."/>
            <person name="Imamovic A."/>
            <person name="Ireland A."/>
            <person name="Larimer J."/>
            <person name="McCowan C."/>
            <person name="Murphy C."/>
            <person name="Pearson M."/>
            <person name="Poon T.W."/>
            <person name="Priest M."/>
            <person name="Roberts A."/>
            <person name="Saif S."/>
            <person name="Shea T."/>
            <person name="Sykes S."/>
            <person name="Wortman J."/>
            <person name="Nusbaum C."/>
            <person name="Birren B."/>
        </authorList>
    </citation>
    <scope>NUCLEOTIDE SEQUENCE [LARGE SCALE GENOMIC DNA]</scope>
    <source>
        <strain evidence="2 3">INRA-310</strain>
    </source>
</reference>
<feature type="compositionally biased region" description="Polar residues" evidence="1">
    <location>
        <begin position="1"/>
        <end position="14"/>
    </location>
</feature>
<dbReference type="VEuPathDB" id="FungiDB:PPTG_25027"/>
<evidence type="ECO:0000313" key="2">
    <source>
        <dbReference type="EMBL" id="ETM97253.1"/>
    </source>
</evidence>
<dbReference type="RefSeq" id="XP_008917450.1">
    <property type="nucleotide sequence ID" value="XM_008919202.1"/>
</dbReference>
<dbReference type="EMBL" id="KI670131">
    <property type="protein sequence ID" value="ETM97253.1"/>
    <property type="molecule type" value="Genomic_DNA"/>
</dbReference>